<dbReference type="RefSeq" id="XP_062762471.1">
    <property type="nucleotide sequence ID" value="XM_062914244.1"/>
</dbReference>
<feature type="region of interest" description="Disordered" evidence="1">
    <location>
        <begin position="149"/>
        <end position="169"/>
    </location>
</feature>
<dbReference type="GeneID" id="87934587"/>
<evidence type="ECO:0000313" key="3">
    <source>
        <dbReference type="Proteomes" id="UP001326199"/>
    </source>
</evidence>
<proteinExistence type="predicted"/>
<evidence type="ECO:0000313" key="2">
    <source>
        <dbReference type="EMBL" id="KAK4662505.1"/>
    </source>
</evidence>
<accession>A0ABR0H3A7</accession>
<sequence>MARRYALMVTLVPTVSHTHRMPFSQLPAVHGTCALTLSSHALELLWAQTTIPLASGKSAEPVRWDSEMVHPGPKKGDNGFWNGDSPRTLLWVETELPRGSRDSRGSRDGYIGYKVTRPSPVEDFYTLRVHFRFTHTFTMIVRESEPHANFGRGAYDTTGVPKPPPPKPR</sequence>
<organism evidence="2 3">
    <name type="scientific">Podospora pseudopauciseta</name>
    <dbReference type="NCBI Taxonomy" id="2093780"/>
    <lineage>
        <taxon>Eukaryota</taxon>
        <taxon>Fungi</taxon>
        <taxon>Dikarya</taxon>
        <taxon>Ascomycota</taxon>
        <taxon>Pezizomycotina</taxon>
        <taxon>Sordariomycetes</taxon>
        <taxon>Sordariomycetidae</taxon>
        <taxon>Sordariales</taxon>
        <taxon>Podosporaceae</taxon>
        <taxon>Podospora</taxon>
    </lineage>
</organism>
<dbReference type="Proteomes" id="UP001326199">
    <property type="component" value="Unassembled WGS sequence"/>
</dbReference>
<comment type="caution">
    <text evidence="2">The sequence shown here is derived from an EMBL/GenBank/DDBJ whole genome shotgun (WGS) entry which is preliminary data.</text>
</comment>
<protein>
    <submittedName>
        <fullName evidence="2">Uncharacterized protein</fullName>
    </submittedName>
</protein>
<gene>
    <name evidence="2" type="ORF">QC763_604015</name>
</gene>
<name>A0ABR0H3A7_9PEZI</name>
<reference evidence="2 3" key="1">
    <citation type="journal article" date="2023" name="bioRxiv">
        <title>High-quality genome assemblies of four members of thePodospora anserinaspecies complex.</title>
        <authorList>
            <person name="Ament-Velasquez S.L."/>
            <person name="Vogan A.A."/>
            <person name="Wallerman O."/>
            <person name="Hartmann F."/>
            <person name="Gautier V."/>
            <person name="Silar P."/>
            <person name="Giraud T."/>
            <person name="Johannesson H."/>
        </authorList>
    </citation>
    <scope>NUCLEOTIDE SEQUENCE [LARGE SCALE GENOMIC DNA]</scope>
    <source>
        <strain evidence="2 3">CBS 411.78</strain>
    </source>
</reference>
<dbReference type="EMBL" id="JAFFHB010000008">
    <property type="protein sequence ID" value="KAK4662505.1"/>
    <property type="molecule type" value="Genomic_DNA"/>
</dbReference>
<keyword evidence="3" id="KW-1185">Reference proteome</keyword>
<evidence type="ECO:0000256" key="1">
    <source>
        <dbReference type="SAM" id="MobiDB-lite"/>
    </source>
</evidence>